<feature type="transmembrane region" description="Helical" evidence="2">
    <location>
        <begin position="261"/>
        <end position="280"/>
    </location>
</feature>
<dbReference type="Pfam" id="PF13386">
    <property type="entry name" value="DsbD_2"/>
    <property type="match status" value="1"/>
</dbReference>
<keyword evidence="2" id="KW-0472">Membrane</keyword>
<dbReference type="Gene3D" id="3.30.70.100">
    <property type="match status" value="1"/>
</dbReference>
<keyword evidence="2" id="KW-0812">Transmembrane</keyword>
<dbReference type="Proteomes" id="UP001141183">
    <property type="component" value="Unassembled WGS sequence"/>
</dbReference>
<dbReference type="Gene3D" id="2.60.40.420">
    <property type="entry name" value="Cupredoxins - blue copper proteins"/>
    <property type="match status" value="1"/>
</dbReference>
<feature type="transmembrane region" description="Helical" evidence="2">
    <location>
        <begin position="74"/>
        <end position="94"/>
    </location>
</feature>
<gene>
    <name evidence="4" type="ORF">NE398_14505</name>
</gene>
<dbReference type="InterPro" id="IPR039447">
    <property type="entry name" value="UreH-like_TM_dom"/>
</dbReference>
<feature type="transmembrane region" description="Helical" evidence="2">
    <location>
        <begin position="292"/>
        <end position="312"/>
    </location>
</feature>
<dbReference type="PROSITE" id="PS50846">
    <property type="entry name" value="HMA_2"/>
    <property type="match status" value="1"/>
</dbReference>
<feature type="domain" description="HMA" evidence="3">
    <location>
        <begin position="4"/>
        <end position="70"/>
    </location>
</feature>
<dbReference type="EMBL" id="JAMRYU010000015">
    <property type="protein sequence ID" value="MDC4241365.1"/>
    <property type="molecule type" value="Genomic_DNA"/>
</dbReference>
<evidence type="ECO:0000259" key="3">
    <source>
        <dbReference type="PROSITE" id="PS50846"/>
    </source>
</evidence>
<dbReference type="SUPFAM" id="SSF55008">
    <property type="entry name" value="HMA, heavy metal-associated domain"/>
    <property type="match status" value="1"/>
</dbReference>
<dbReference type="AlphaFoldDB" id="A0A9X3XL50"/>
<feature type="transmembrane region" description="Helical" evidence="2">
    <location>
        <begin position="228"/>
        <end position="249"/>
    </location>
</feature>
<feature type="transmembrane region" description="Helical" evidence="2">
    <location>
        <begin position="106"/>
        <end position="131"/>
    </location>
</feature>
<dbReference type="InterPro" id="IPR036163">
    <property type="entry name" value="HMA_dom_sf"/>
</dbReference>
<dbReference type="InterPro" id="IPR006121">
    <property type="entry name" value="HMA_dom"/>
</dbReference>
<evidence type="ECO:0000313" key="5">
    <source>
        <dbReference type="Proteomes" id="UP001141183"/>
    </source>
</evidence>
<accession>A0A9X3XL50</accession>
<keyword evidence="1" id="KW-0479">Metal-binding</keyword>
<feature type="transmembrane region" description="Helical" evidence="2">
    <location>
        <begin position="152"/>
        <end position="178"/>
    </location>
</feature>
<dbReference type="InterPro" id="IPR008972">
    <property type="entry name" value="Cupredoxin"/>
</dbReference>
<keyword evidence="2" id="KW-1133">Transmembrane helix</keyword>
<keyword evidence="5" id="KW-1185">Reference proteome</keyword>
<dbReference type="GO" id="GO:0046872">
    <property type="term" value="F:metal ion binding"/>
    <property type="evidence" value="ECO:0007669"/>
    <property type="project" value="UniProtKB-KW"/>
</dbReference>
<dbReference type="PANTHER" id="PTHR42208">
    <property type="entry name" value="HEAVY METAL TRANSPORTER-RELATED"/>
    <property type="match status" value="1"/>
</dbReference>
<dbReference type="FunFam" id="3.30.70.100:FF:000001">
    <property type="entry name" value="ATPase copper transporting beta"/>
    <property type="match status" value="1"/>
</dbReference>
<feature type="transmembrane region" description="Helical" evidence="2">
    <location>
        <begin position="184"/>
        <end position="207"/>
    </location>
</feature>
<evidence type="ECO:0000313" key="4">
    <source>
        <dbReference type="EMBL" id="MDC4241365.1"/>
    </source>
</evidence>
<reference evidence="4" key="1">
    <citation type="submission" date="2022-05" db="EMBL/GenBank/DDBJ databases">
        <title>Draft genome sequence of Clostridium tertium strain CP3 isolated from Peru.</title>
        <authorList>
            <person name="Hurtado R."/>
            <person name="Lima L."/>
            <person name="Sousa T."/>
            <person name="Jaiswal A.K."/>
            <person name="Tiwari S."/>
            <person name="Maturrano L."/>
            <person name="Brenig B."/>
            <person name="Azevedo V."/>
        </authorList>
    </citation>
    <scope>NUCLEOTIDE SEQUENCE</scope>
    <source>
        <strain evidence="4">CP3</strain>
    </source>
</reference>
<evidence type="ECO:0000256" key="1">
    <source>
        <dbReference type="ARBA" id="ARBA00022723"/>
    </source>
</evidence>
<proteinExistence type="predicted"/>
<dbReference type="PROSITE" id="PS01047">
    <property type="entry name" value="HMA_1"/>
    <property type="match status" value="1"/>
</dbReference>
<sequence>MGINREKIKVYEMTCTSCEKRIENTVKKINGVISAKANYTKETLEIEYDTAICNLDEIKKAINKAGYSTEASSNFGTIGILVIIFIILILGFRTSGFDMESKLSNASYAFLFIVGIFTSIHCVGMCGGIMLSQSLSFAKESKSKLESITPSLLYNIGRVISYTILGGIIGGIGSVFSLSITAKAFIQIFAGIFMVIMGLNISGFKFFRKFSIRIPNFLSQYKRKFNSPFIVGLLNGFMPCGPLQTMQLFALGTGSAFKGALSMFIFALGTVPLMLTFGAISGFLSKGYTKKLLKLSGVLIIVLGVIMGNRGLALSGININPLGFMMKGSYASNASTDSSKAVIEDGVQIINMTANNNGYSPNVFYVQKGIPVKWVINGESLNYCNNSVVANSLNIQQKLKSEENVIEFTPNDEDINFSCWMGMIRGVIKVVDDLASVDTSKYDPSIPSASNGPSCCAVPINNSPSYPEPLITTSKVTEKFQTAIINGVGNEFQPLILVAKSNLDLNLTIDLTNYTNYEGEYIISSVKDGSTVSSFIGQKGIFEIPLNLASTGGYAITKNDEILGIIEAVDDMDNADYDGIVNKYLRFN</sequence>
<organism evidence="4 5">
    <name type="scientific">Clostridium tertium</name>
    <dbReference type="NCBI Taxonomy" id="1559"/>
    <lineage>
        <taxon>Bacteria</taxon>
        <taxon>Bacillati</taxon>
        <taxon>Bacillota</taxon>
        <taxon>Clostridia</taxon>
        <taxon>Eubacteriales</taxon>
        <taxon>Clostridiaceae</taxon>
        <taxon>Clostridium</taxon>
    </lineage>
</organism>
<evidence type="ECO:0000256" key="2">
    <source>
        <dbReference type="SAM" id="Phobius"/>
    </source>
</evidence>
<dbReference type="Pfam" id="PF00403">
    <property type="entry name" value="HMA"/>
    <property type="match status" value="1"/>
</dbReference>
<dbReference type="RefSeq" id="WP_272470536.1">
    <property type="nucleotide sequence ID" value="NZ_JAMRYU010000015.1"/>
</dbReference>
<protein>
    <submittedName>
        <fullName evidence="4">Sulfite exporter TauE/SafE family protein</fullName>
    </submittedName>
</protein>
<comment type="caution">
    <text evidence="4">The sequence shown here is derived from an EMBL/GenBank/DDBJ whole genome shotgun (WGS) entry which is preliminary data.</text>
</comment>
<name>A0A9X3XL50_9CLOT</name>
<dbReference type="PANTHER" id="PTHR42208:SF1">
    <property type="entry name" value="HEAVY METAL TRANSPORTER"/>
    <property type="match status" value="1"/>
</dbReference>
<dbReference type="InterPro" id="IPR017969">
    <property type="entry name" value="Heavy-metal-associated_CS"/>
</dbReference>
<dbReference type="CDD" id="cd00371">
    <property type="entry name" value="HMA"/>
    <property type="match status" value="1"/>
</dbReference>